<sequence>MKHYEIEVAKQESRTPLFYYPYHIVLKSELAKYMVAKHFFSKTTSYVLSMKKQDLALLTDENMKDLSGRYTFHYDDPQETEGTRIAIVKDAVPGAIGRKGIDGFTHFLPGVKGYGASLEVGKDFDIVVGERVEVEQPVKLTFDDIKAL</sequence>
<dbReference type="EMBL" id="PIOD01000021">
    <property type="protein sequence ID" value="RDW15950.1"/>
    <property type="molecule type" value="Genomic_DNA"/>
</dbReference>
<reference evidence="2" key="1">
    <citation type="submission" date="2017-11" db="EMBL/GenBank/DDBJ databases">
        <authorList>
            <person name="Zhu W."/>
        </authorList>
    </citation>
    <scope>NUCLEOTIDE SEQUENCE [LARGE SCALE GENOMIC DNA]</scope>
    <source>
        <strain evidence="2">CAU 1051</strain>
    </source>
</reference>
<keyword evidence="2" id="KW-1185">Reference proteome</keyword>
<dbReference type="Proteomes" id="UP000256520">
    <property type="component" value="Unassembled WGS sequence"/>
</dbReference>
<dbReference type="AlphaFoldDB" id="A0A3D8PIN6"/>
<dbReference type="OrthoDB" id="2972536at2"/>
<proteinExistence type="predicted"/>
<organism evidence="1 2">
    <name type="scientific">Oceanobacillus chungangensis</name>
    <dbReference type="NCBI Taxonomy" id="1229152"/>
    <lineage>
        <taxon>Bacteria</taxon>
        <taxon>Bacillati</taxon>
        <taxon>Bacillota</taxon>
        <taxon>Bacilli</taxon>
        <taxon>Bacillales</taxon>
        <taxon>Bacillaceae</taxon>
        <taxon>Oceanobacillus</taxon>
    </lineage>
</organism>
<name>A0A3D8PIN6_9BACI</name>
<evidence type="ECO:0000313" key="1">
    <source>
        <dbReference type="EMBL" id="RDW15950.1"/>
    </source>
</evidence>
<protein>
    <submittedName>
        <fullName evidence="1">Uncharacterized protein</fullName>
    </submittedName>
</protein>
<evidence type="ECO:0000313" key="2">
    <source>
        <dbReference type="Proteomes" id="UP000256520"/>
    </source>
</evidence>
<dbReference type="RefSeq" id="WP_115750829.1">
    <property type="nucleotide sequence ID" value="NZ_PIOD01000021.1"/>
</dbReference>
<gene>
    <name evidence="1" type="ORF">CWR45_15760</name>
</gene>
<accession>A0A3D8PIN6</accession>
<comment type="caution">
    <text evidence="1">The sequence shown here is derived from an EMBL/GenBank/DDBJ whole genome shotgun (WGS) entry which is preliminary data.</text>
</comment>